<organism evidence="2">
    <name type="scientific">Micrurus lemniscatus lemniscatus</name>
    <dbReference type="NCBI Taxonomy" id="129467"/>
    <lineage>
        <taxon>Eukaryota</taxon>
        <taxon>Metazoa</taxon>
        <taxon>Chordata</taxon>
        <taxon>Craniata</taxon>
        <taxon>Vertebrata</taxon>
        <taxon>Euteleostomi</taxon>
        <taxon>Lepidosauria</taxon>
        <taxon>Squamata</taxon>
        <taxon>Bifurcata</taxon>
        <taxon>Unidentata</taxon>
        <taxon>Episquamata</taxon>
        <taxon>Toxicofera</taxon>
        <taxon>Serpentes</taxon>
        <taxon>Colubroidea</taxon>
        <taxon>Elapidae</taxon>
        <taxon>Elapinae</taxon>
        <taxon>Micrurus</taxon>
    </lineage>
</organism>
<evidence type="ECO:0000313" key="2">
    <source>
        <dbReference type="EMBL" id="LAA68520.1"/>
    </source>
</evidence>
<dbReference type="InterPro" id="IPR029978">
    <property type="entry name" value="LMO-7"/>
</dbReference>
<name>A0A2D4H985_MICLE</name>
<keyword evidence="1" id="KW-0175">Coiled coil</keyword>
<evidence type="ECO:0000256" key="1">
    <source>
        <dbReference type="SAM" id="Coils"/>
    </source>
</evidence>
<dbReference type="PANTHER" id="PTHR46767">
    <property type="entry name" value="LIM DOMAIN ONLY PROTEIN 7"/>
    <property type="match status" value="1"/>
</dbReference>
<proteinExistence type="predicted"/>
<dbReference type="AlphaFoldDB" id="A0A2D4H985"/>
<protein>
    <submittedName>
        <fullName evidence="2">Uncharacterized protein</fullName>
    </submittedName>
</protein>
<accession>A0A2D4H985</accession>
<reference evidence="2" key="1">
    <citation type="submission" date="2017-07" db="EMBL/GenBank/DDBJ databases">
        <authorList>
            <person name="Mikheyev A."/>
            <person name="Grau M."/>
        </authorList>
    </citation>
    <scope>NUCLEOTIDE SEQUENCE</scope>
    <source>
        <tissue evidence="2">Venom_gland</tissue>
    </source>
</reference>
<dbReference type="GO" id="GO:0030155">
    <property type="term" value="P:regulation of cell adhesion"/>
    <property type="evidence" value="ECO:0007669"/>
    <property type="project" value="InterPro"/>
</dbReference>
<reference evidence="2" key="2">
    <citation type="submission" date="2017-11" db="EMBL/GenBank/DDBJ databases">
        <title>Coralsnake Venomics: Analyses of Venom Gland Transcriptomes and Proteomes of Six Brazilian Taxa.</title>
        <authorList>
            <person name="Aird S.D."/>
            <person name="Jorge da Silva N."/>
            <person name="Qiu L."/>
            <person name="Villar-Briones A."/>
            <person name="Aparecida-Saddi V."/>
            <person name="Campos-Telles M.P."/>
            <person name="Grau M."/>
            <person name="Mikheyev A.S."/>
        </authorList>
    </citation>
    <scope>NUCLEOTIDE SEQUENCE</scope>
    <source>
        <tissue evidence="2">Venom_gland</tissue>
    </source>
</reference>
<dbReference type="GO" id="GO:0023051">
    <property type="term" value="P:regulation of signaling"/>
    <property type="evidence" value="ECO:0007669"/>
    <property type="project" value="InterPro"/>
</dbReference>
<dbReference type="EMBL" id="IACK01003622">
    <property type="protein sequence ID" value="LAA68520.1"/>
    <property type="molecule type" value="Transcribed_RNA"/>
</dbReference>
<sequence length="197" mass="22715">MLQEEPLVFLSGAKPARPLVAHPGKCTSIAGLVVPSQAKLLLCNSIVVSWLLKQCQTTTIAIPWIFSIKLDHTTLTCLYLRIFFQIDTEPISLKNLKRRSQFFEQGGQEPTILDLPVPPIAASSRWTWDQEEERKRQEKWQAEQERLLQEQYKREQERLKEEWLKAQQEAEKDISSYLREVSSQPFCGLTSLAEICS</sequence>
<dbReference type="PANTHER" id="PTHR46767:SF1">
    <property type="entry name" value="LIM DOMAIN ONLY PROTEIN 7"/>
    <property type="match status" value="1"/>
</dbReference>
<feature type="coiled-coil region" evidence="1">
    <location>
        <begin position="130"/>
        <end position="180"/>
    </location>
</feature>